<dbReference type="InterPro" id="IPR016024">
    <property type="entry name" value="ARM-type_fold"/>
</dbReference>
<dbReference type="GO" id="GO:0009306">
    <property type="term" value="P:protein secretion"/>
    <property type="evidence" value="ECO:0007669"/>
    <property type="project" value="TreeGrafter"/>
</dbReference>
<sequence length="513" mass="56242">MVAQVQNVLSKPPEESTSAGTTVQQLLGTRDLAQVRILLSIVFKWAAEPLLTRVTAAIPNITPGGRNRTTINIIDLTSVPDDYKMLISLISRLMELILPFGMQGSLTQTIVTSIILDRHLGDLLRPCIVLGWLPKSLASESVPPSDDLRPLVVHLITMLPVSQCITALSGILSEKSTLVYVRKTCSYLLSRQLLRRDGVRGMFAALFSEEDLTGDDAPLEKLQNIGKLLQSIPTGIQEMQYFGNVVPQLLAILSTDSDTTLSHTRAASFALSRLLAEDGNPHHAIVSRMVLPIFQRPFLYVTPETVDKGETPPKTRESSQDMTPGQAIITLQTLLTNTDPSPAFISSLLTPIIPPLYSLLAKLEEIKTSDPAMRTTLRGFLGTWGRLIGATEGAATLWLLVGGEGGEWRVDIAGEISRIEDAVDDVTPLSLFTPEELERAEEAGEFDINANILNLRPDPAHFITFLRTLDRPDIVSQLFVGLLEGYRETKTSPDSDPMRPVNARLFVAPQSIN</sequence>
<dbReference type="Pfam" id="PF23565">
    <property type="entry name" value="ARM_TANGO6"/>
    <property type="match status" value="1"/>
</dbReference>
<dbReference type="AlphaFoldDB" id="A0A2R6RZJ4"/>
<evidence type="ECO:0000259" key="2">
    <source>
        <dbReference type="Pfam" id="PF23565"/>
    </source>
</evidence>
<dbReference type="SUPFAM" id="SSF48371">
    <property type="entry name" value="ARM repeat"/>
    <property type="match status" value="1"/>
</dbReference>
<dbReference type="InterPro" id="IPR039600">
    <property type="entry name" value="TANGO6/Rtp1"/>
</dbReference>
<feature type="domain" description="TANGO6 HEAT repeat" evidence="2">
    <location>
        <begin position="195"/>
        <end position="363"/>
    </location>
</feature>
<protein>
    <recommendedName>
        <fullName evidence="2">TANGO6 HEAT repeat domain-containing protein</fullName>
    </recommendedName>
</protein>
<comment type="caution">
    <text evidence="3">The sequence shown here is derived from an EMBL/GenBank/DDBJ whole genome shotgun (WGS) entry which is preliminary data.</text>
</comment>
<organism evidence="3 4">
    <name type="scientific">Hermanssonia centrifuga</name>
    <dbReference type="NCBI Taxonomy" id="98765"/>
    <lineage>
        <taxon>Eukaryota</taxon>
        <taxon>Fungi</taxon>
        <taxon>Dikarya</taxon>
        <taxon>Basidiomycota</taxon>
        <taxon>Agaricomycotina</taxon>
        <taxon>Agaricomycetes</taxon>
        <taxon>Polyporales</taxon>
        <taxon>Meruliaceae</taxon>
        <taxon>Hermanssonia</taxon>
    </lineage>
</organism>
<proteinExistence type="predicted"/>
<dbReference type="PANTHER" id="PTHR20959">
    <property type="entry name" value="TRANSPORT AND GOLGI ORGANIZATION PROTEIN 6 FAMILY MEMBER"/>
    <property type="match status" value="1"/>
</dbReference>
<dbReference type="EMBL" id="MLYV02000126">
    <property type="protein sequence ID" value="PSS35462.1"/>
    <property type="molecule type" value="Genomic_DNA"/>
</dbReference>
<evidence type="ECO:0000313" key="3">
    <source>
        <dbReference type="EMBL" id="PSS35462.1"/>
    </source>
</evidence>
<evidence type="ECO:0000313" key="4">
    <source>
        <dbReference type="Proteomes" id="UP000186601"/>
    </source>
</evidence>
<dbReference type="InterPro" id="IPR057407">
    <property type="entry name" value="HEAT_TANGO6"/>
</dbReference>
<evidence type="ECO:0000256" key="1">
    <source>
        <dbReference type="SAM" id="MobiDB-lite"/>
    </source>
</evidence>
<accession>A0A2R6RZJ4</accession>
<feature type="region of interest" description="Disordered" evidence="1">
    <location>
        <begin position="1"/>
        <end position="22"/>
    </location>
</feature>
<dbReference type="STRING" id="98765.A0A2R6RZJ4"/>
<name>A0A2R6RZJ4_9APHY</name>
<dbReference type="OrthoDB" id="39591at2759"/>
<reference evidence="3 4" key="1">
    <citation type="submission" date="2018-02" db="EMBL/GenBank/DDBJ databases">
        <title>Genome sequence of the basidiomycete white-rot fungus Phlebia centrifuga.</title>
        <authorList>
            <person name="Granchi Z."/>
            <person name="Peng M."/>
            <person name="de Vries R.P."/>
            <person name="Hilden K."/>
            <person name="Makela M.R."/>
            <person name="Grigoriev I."/>
            <person name="Riley R."/>
        </authorList>
    </citation>
    <scope>NUCLEOTIDE SEQUENCE [LARGE SCALE GENOMIC DNA]</scope>
    <source>
        <strain evidence="3 4">FBCC195</strain>
    </source>
</reference>
<gene>
    <name evidence="3" type="ORF">PHLCEN_2v1617</name>
</gene>
<keyword evidence="4" id="KW-1185">Reference proteome</keyword>
<dbReference type="Proteomes" id="UP000186601">
    <property type="component" value="Unassembled WGS sequence"/>
</dbReference>
<dbReference type="PANTHER" id="PTHR20959:SF1">
    <property type="entry name" value="TRANSPORT AND GOLGI ORGANIZATION PROTEIN 6 HOMOLOG"/>
    <property type="match status" value="1"/>
</dbReference>